<dbReference type="InterPro" id="IPR046450">
    <property type="entry name" value="PA_dom_sf"/>
</dbReference>
<keyword evidence="7 9" id="KW-0720">Serine protease</keyword>
<dbReference type="InterPro" id="IPR036852">
    <property type="entry name" value="Peptidase_S8/S53_dom_sf"/>
</dbReference>
<evidence type="ECO:0000259" key="12">
    <source>
        <dbReference type="Pfam" id="PF00082"/>
    </source>
</evidence>
<keyword evidence="3" id="KW-0964">Secreted</keyword>
<organism evidence="14 15">
    <name type="scientific">Simiduia aestuariiviva</name>
    <dbReference type="NCBI Taxonomy" id="1510459"/>
    <lineage>
        <taxon>Bacteria</taxon>
        <taxon>Pseudomonadati</taxon>
        <taxon>Pseudomonadota</taxon>
        <taxon>Gammaproteobacteria</taxon>
        <taxon>Cellvibrionales</taxon>
        <taxon>Cellvibrionaceae</taxon>
        <taxon>Simiduia</taxon>
    </lineage>
</organism>
<dbReference type="SUPFAM" id="SSF52743">
    <property type="entry name" value="Subtilisin-like"/>
    <property type="match status" value="1"/>
</dbReference>
<evidence type="ECO:0000256" key="7">
    <source>
        <dbReference type="ARBA" id="ARBA00022825"/>
    </source>
</evidence>
<evidence type="ECO:0000256" key="9">
    <source>
        <dbReference type="PROSITE-ProRule" id="PRU01240"/>
    </source>
</evidence>
<dbReference type="InterPro" id="IPR034213">
    <property type="entry name" value="S8_Vpr-like"/>
</dbReference>
<dbReference type="Gene3D" id="3.50.30.30">
    <property type="match status" value="1"/>
</dbReference>
<dbReference type="CDD" id="cd07474">
    <property type="entry name" value="Peptidases_S8_subtilisin_Vpr-like"/>
    <property type="match status" value="1"/>
</dbReference>
<dbReference type="GO" id="GO:0006508">
    <property type="term" value="P:proteolysis"/>
    <property type="evidence" value="ECO:0007669"/>
    <property type="project" value="UniProtKB-KW"/>
</dbReference>
<evidence type="ECO:0000256" key="5">
    <source>
        <dbReference type="ARBA" id="ARBA00022729"/>
    </source>
</evidence>
<dbReference type="EMBL" id="JACHXZ010000004">
    <property type="protein sequence ID" value="MBB3169540.1"/>
    <property type="molecule type" value="Genomic_DNA"/>
</dbReference>
<dbReference type="PROSITE" id="PS00136">
    <property type="entry name" value="SUBTILASE_ASP"/>
    <property type="match status" value="1"/>
</dbReference>
<evidence type="ECO:0000256" key="2">
    <source>
        <dbReference type="ARBA" id="ARBA00022512"/>
    </source>
</evidence>
<keyword evidence="6 9" id="KW-0378">Hydrolase</keyword>
<dbReference type="AlphaFoldDB" id="A0A839USW4"/>
<proteinExistence type="inferred from homology"/>
<accession>A0A839USW4</accession>
<dbReference type="Pfam" id="PF02225">
    <property type="entry name" value="PA"/>
    <property type="match status" value="1"/>
</dbReference>
<keyword evidence="2" id="KW-0134">Cell wall</keyword>
<feature type="active site" description="Charge relay system" evidence="8 9">
    <location>
        <position position="568"/>
    </location>
</feature>
<dbReference type="RefSeq" id="WP_183911045.1">
    <property type="nucleotide sequence ID" value="NZ_JACHXZ010000004.1"/>
</dbReference>
<dbReference type="InterPro" id="IPR023827">
    <property type="entry name" value="Peptidase_S8_Asp-AS"/>
</dbReference>
<evidence type="ECO:0000256" key="6">
    <source>
        <dbReference type="ARBA" id="ARBA00022801"/>
    </source>
</evidence>
<dbReference type="InterPro" id="IPR000209">
    <property type="entry name" value="Peptidase_S8/S53_dom"/>
</dbReference>
<keyword evidence="4 9" id="KW-0645">Protease</keyword>
<feature type="domain" description="PA" evidence="13">
    <location>
        <begin position="415"/>
        <end position="495"/>
    </location>
</feature>
<dbReference type="InterPro" id="IPR023828">
    <property type="entry name" value="Peptidase_S8_Ser-AS"/>
</dbReference>
<dbReference type="InterPro" id="IPR022398">
    <property type="entry name" value="Peptidase_S8_His-AS"/>
</dbReference>
<reference evidence="14 15" key="1">
    <citation type="submission" date="2020-08" db="EMBL/GenBank/DDBJ databases">
        <title>Genomic Encyclopedia of Type Strains, Phase III (KMG-III): the genomes of soil and plant-associated and newly described type strains.</title>
        <authorList>
            <person name="Whitman W."/>
        </authorList>
    </citation>
    <scope>NUCLEOTIDE SEQUENCE [LARGE SCALE GENOMIC DNA]</scope>
    <source>
        <strain evidence="14 15">CECT 8571</strain>
    </source>
</reference>
<evidence type="ECO:0000313" key="15">
    <source>
        <dbReference type="Proteomes" id="UP000559987"/>
    </source>
</evidence>
<dbReference type="SUPFAM" id="SSF52025">
    <property type="entry name" value="PA domain"/>
    <property type="match status" value="1"/>
</dbReference>
<feature type="domain" description="Peptidase S8/S53" evidence="12">
    <location>
        <begin position="173"/>
        <end position="608"/>
    </location>
</feature>
<evidence type="ECO:0000256" key="8">
    <source>
        <dbReference type="PIRSR" id="PIRSR615500-1"/>
    </source>
</evidence>
<evidence type="ECO:0000256" key="10">
    <source>
        <dbReference type="RuleBase" id="RU003355"/>
    </source>
</evidence>
<feature type="active site" description="Charge relay system" evidence="8 9">
    <location>
        <position position="250"/>
    </location>
</feature>
<name>A0A839USW4_9GAMM</name>
<dbReference type="InterPro" id="IPR015500">
    <property type="entry name" value="Peptidase_S8_subtilisin-rel"/>
</dbReference>
<dbReference type="Gene3D" id="3.40.50.200">
    <property type="entry name" value="Peptidase S8/S53 domain"/>
    <property type="match status" value="2"/>
</dbReference>
<dbReference type="InterPro" id="IPR050131">
    <property type="entry name" value="Peptidase_S8_subtilisin-like"/>
</dbReference>
<evidence type="ECO:0000256" key="11">
    <source>
        <dbReference type="SAM" id="SignalP"/>
    </source>
</evidence>
<dbReference type="PROSITE" id="PS00138">
    <property type="entry name" value="SUBTILASE_SER"/>
    <property type="match status" value="1"/>
</dbReference>
<comment type="caution">
    <text evidence="14">The sequence shown here is derived from an EMBL/GenBank/DDBJ whole genome shotgun (WGS) entry which is preliminary data.</text>
</comment>
<feature type="signal peptide" evidence="11">
    <location>
        <begin position="1"/>
        <end position="25"/>
    </location>
</feature>
<evidence type="ECO:0000313" key="14">
    <source>
        <dbReference type="EMBL" id="MBB3169540.1"/>
    </source>
</evidence>
<evidence type="ECO:0000256" key="3">
    <source>
        <dbReference type="ARBA" id="ARBA00022525"/>
    </source>
</evidence>
<sequence length="978" mass="102062">MKKIPVHLLGKTAVLCLSCSVAALAGAQANDPAKLSLERQALDIQQAPFANGKNRIEIFVELESPSVAGFVVNEMQATAAEPTPDRQMAHAHKIKAEQSQFRAKMQKIGATEVKSFTAGVNGSKWIVERSDLAAIQSLVGVKRVMRVPHHKLMNSVSVPWVGGTDAWALGFSGAGKKIAVIDTGVDYMHQNFGGDGDYAGNDPAVIEPGTFPTAKVTRGYDFAGANYHAGGTPEQRIPQPDPDPMDYNGHGTHVAGSAAGNGVDGKVGAGVAKDAEIWALKVFGDVAGSTALTVDAIEYALDPNGDGSVDDRADVINMSLGSDFGHPDDPSSVAADNAANMGVVVVVAAGNSGNGVPYVHGAPAAGKKTIAVAATVAGGANEFAIKIDSDLVGGDYNAAYSGISPALVDGSPISGPLEIASPLNACAPLANDMTGKVAFLKRGSCAFTTKLQNALAAGASGAVVFNNVPGAPIIMGGSPVNLHAAMISLADGTTIHDAMTGGDMPVGVLDANNYVPFPDNDDTLAGFSSRGPNNGASDFKPDLAAPGVGISSARTQSGDGAVSLSGTSMATPHVAGAAAVLLQRFPNLEPDAIKAMLQNSSHPANAQGPGSNTPYPLTLQGTGVINVATAAQLTSLAMPGAISFGRINEDRDVRVHEKVTLKNLSSSSRTYNVTHVPNRAVPGVSLQFPSRVHMGRNSKRPVTITLAVDASELPADDAFYSQTEVDGWLIFDDGEDKLTVGYLAVVDPASRIRARSDRHGNFTLHNQGQGLGIAEGFTLAGEDGLFLDGTSNAIKALGYRVADFGYPVLQFGLATEAPWNNLSQLWTAMYIDTNEDGIDDYILYSYDYGWLTGASDPNGQMVTALQNLNTGSFLLEYGVANDYNDSSAIHTVDLYGTYGFLEPGDTNFNYWLESYSQTDSGSVDVQYGTIDLADEIVVSAASVPVEARAQVQIERVAGEGRYMWLLPNDKAASQLEIE</sequence>
<dbReference type="PANTHER" id="PTHR43806">
    <property type="entry name" value="PEPTIDASE S8"/>
    <property type="match status" value="1"/>
</dbReference>
<dbReference type="InterPro" id="IPR003137">
    <property type="entry name" value="PA_domain"/>
</dbReference>
<evidence type="ECO:0000256" key="4">
    <source>
        <dbReference type="ARBA" id="ARBA00022670"/>
    </source>
</evidence>
<keyword evidence="5 11" id="KW-0732">Signal</keyword>
<dbReference type="Pfam" id="PF00082">
    <property type="entry name" value="Peptidase_S8"/>
    <property type="match status" value="1"/>
</dbReference>
<dbReference type="PRINTS" id="PR00723">
    <property type="entry name" value="SUBTILISIN"/>
</dbReference>
<dbReference type="GO" id="GO:0004252">
    <property type="term" value="F:serine-type endopeptidase activity"/>
    <property type="evidence" value="ECO:0007669"/>
    <property type="project" value="UniProtKB-UniRule"/>
</dbReference>
<dbReference type="PROSITE" id="PS51892">
    <property type="entry name" value="SUBTILASE"/>
    <property type="match status" value="1"/>
</dbReference>
<evidence type="ECO:0000256" key="1">
    <source>
        <dbReference type="ARBA" id="ARBA00011073"/>
    </source>
</evidence>
<dbReference type="Proteomes" id="UP000559987">
    <property type="component" value="Unassembled WGS sequence"/>
</dbReference>
<comment type="similarity">
    <text evidence="1 9 10">Belongs to the peptidase S8 family.</text>
</comment>
<dbReference type="PANTHER" id="PTHR43806:SF11">
    <property type="entry name" value="CEREVISIN-RELATED"/>
    <property type="match status" value="1"/>
</dbReference>
<keyword evidence="15" id="KW-1185">Reference proteome</keyword>
<evidence type="ECO:0000259" key="13">
    <source>
        <dbReference type="Pfam" id="PF02225"/>
    </source>
</evidence>
<feature type="active site" description="Charge relay system" evidence="8 9">
    <location>
        <position position="182"/>
    </location>
</feature>
<protein>
    <submittedName>
        <fullName evidence="14">Subtilisin family serine protease</fullName>
    </submittedName>
</protein>
<feature type="chain" id="PRO_5032281973" evidence="11">
    <location>
        <begin position="26"/>
        <end position="978"/>
    </location>
</feature>
<dbReference type="PROSITE" id="PS00137">
    <property type="entry name" value="SUBTILASE_HIS"/>
    <property type="match status" value="1"/>
</dbReference>
<gene>
    <name evidence="14" type="ORF">FHS30_002753</name>
</gene>